<proteinExistence type="predicted"/>
<evidence type="ECO:0000313" key="2">
    <source>
        <dbReference type="Proteomes" id="UP000218334"/>
    </source>
</evidence>
<keyword evidence="2" id="KW-1185">Reference proteome</keyword>
<accession>A0A2H3BTF2</accession>
<reference evidence="2" key="1">
    <citation type="journal article" date="2017" name="Nat. Ecol. Evol.">
        <title>Genome expansion and lineage-specific genetic innovations in the forest pathogenic fungi Armillaria.</title>
        <authorList>
            <person name="Sipos G."/>
            <person name="Prasanna A.N."/>
            <person name="Walter M.C."/>
            <person name="O'Connor E."/>
            <person name="Balint B."/>
            <person name="Krizsan K."/>
            <person name="Kiss B."/>
            <person name="Hess J."/>
            <person name="Varga T."/>
            <person name="Slot J."/>
            <person name="Riley R."/>
            <person name="Boka B."/>
            <person name="Rigling D."/>
            <person name="Barry K."/>
            <person name="Lee J."/>
            <person name="Mihaltcheva S."/>
            <person name="LaButti K."/>
            <person name="Lipzen A."/>
            <person name="Waldron R."/>
            <person name="Moloney N.M."/>
            <person name="Sperisen C."/>
            <person name="Kredics L."/>
            <person name="Vagvoelgyi C."/>
            <person name="Patrignani A."/>
            <person name="Fitzpatrick D."/>
            <person name="Nagy I."/>
            <person name="Doyle S."/>
            <person name="Anderson J.B."/>
            <person name="Grigoriev I.V."/>
            <person name="Gueldener U."/>
            <person name="Muensterkoetter M."/>
            <person name="Nagy L.G."/>
        </authorList>
    </citation>
    <scope>NUCLEOTIDE SEQUENCE [LARGE SCALE GENOMIC DNA]</scope>
    <source>
        <strain evidence="2">28-4</strain>
    </source>
</reference>
<dbReference type="Proteomes" id="UP000218334">
    <property type="component" value="Unassembled WGS sequence"/>
</dbReference>
<dbReference type="AlphaFoldDB" id="A0A2H3BTF2"/>
<organism evidence="1 2">
    <name type="scientific">Armillaria solidipes</name>
    <dbReference type="NCBI Taxonomy" id="1076256"/>
    <lineage>
        <taxon>Eukaryota</taxon>
        <taxon>Fungi</taxon>
        <taxon>Dikarya</taxon>
        <taxon>Basidiomycota</taxon>
        <taxon>Agaricomycotina</taxon>
        <taxon>Agaricomycetes</taxon>
        <taxon>Agaricomycetidae</taxon>
        <taxon>Agaricales</taxon>
        <taxon>Marasmiineae</taxon>
        <taxon>Physalacriaceae</taxon>
        <taxon>Armillaria</taxon>
    </lineage>
</organism>
<sequence length="152" mass="16430">MGTWNSGLVIFTSQARLDALFICSTLCSTQVMRAAGHSPQLTLHSLCLFLLCGTLHRFVPAISYSGSRFSRGSSSGCRLVSVSCQRLSVRCRVSSRWSAAAGVELTSVSFFSANVTQNNGTKEERSVDIHCSDKEKNLGGDGRWILNGTCTD</sequence>
<protein>
    <submittedName>
        <fullName evidence="1">Uncharacterized protein</fullName>
    </submittedName>
</protein>
<evidence type="ECO:0000313" key="1">
    <source>
        <dbReference type="EMBL" id="PBK74155.1"/>
    </source>
</evidence>
<dbReference type="EMBL" id="KZ293419">
    <property type="protein sequence ID" value="PBK74155.1"/>
    <property type="molecule type" value="Genomic_DNA"/>
</dbReference>
<name>A0A2H3BTF2_9AGAR</name>
<gene>
    <name evidence="1" type="ORF">ARMSODRAFT_574273</name>
</gene>